<keyword evidence="3" id="KW-1185">Reference proteome</keyword>
<dbReference type="Gene3D" id="3.40.50.150">
    <property type="entry name" value="Vaccinia Virus protein VP39"/>
    <property type="match status" value="1"/>
</dbReference>
<evidence type="ECO:0000259" key="1">
    <source>
        <dbReference type="Pfam" id="PF05050"/>
    </source>
</evidence>
<name>A0A0M6ZL39_9HYPH</name>
<dbReference type="PANTHER" id="PTHR36973:SF4">
    <property type="entry name" value="NODULATION PROTEIN"/>
    <property type="match status" value="1"/>
</dbReference>
<proteinExistence type="predicted"/>
<dbReference type="GeneID" id="97673470"/>
<accession>A0A0M6ZL39</accession>
<dbReference type="PANTHER" id="PTHR36973">
    <property type="entry name" value="SLL1456 PROTEIN-RELATED"/>
    <property type="match status" value="1"/>
</dbReference>
<dbReference type="AlphaFoldDB" id="A0A0M6ZL39"/>
<keyword evidence="2" id="KW-0489">Methyltransferase</keyword>
<reference evidence="3" key="1">
    <citation type="submission" date="2015-07" db="EMBL/GenBank/DDBJ databases">
        <authorList>
            <person name="Rodrigo-Torres Lidia"/>
            <person name="Arahal R.David."/>
        </authorList>
    </citation>
    <scope>NUCLEOTIDE SEQUENCE [LARGE SCALE GENOMIC DNA]</scope>
    <source>
        <strain evidence="3">CECT 5096</strain>
    </source>
</reference>
<dbReference type="RefSeq" id="WP_158510461.1">
    <property type="nucleotide sequence ID" value="NZ_CXWA01000021.1"/>
</dbReference>
<dbReference type="GO" id="GO:0032259">
    <property type="term" value="P:methylation"/>
    <property type="evidence" value="ECO:0007669"/>
    <property type="project" value="UniProtKB-KW"/>
</dbReference>
<sequence length="272" mass="30648">MKIPSLTKIYDNWMWKLEDPEAFSKAFKYNLKLKKWGLKVDWKGDCFQVCDSAGDEIYILSQHRLEKYKKGIGARLSQLASEYMFQNVDFDAGGVVIDCGANVGEIGVLLAKRLSHLDYIAFEPGRPEFEVCGLNNPGKRCVNAALWFEDTQLELFNKSSTADSSVIAFQGFDETTMVAAISLDTFCERENIDRVTLLKLEAEGAEPEILQGARQTLSKTGFISVDCGFERGQSKESTLPAVSNFLIQNDFQMQSVYSESRLVVLFKNLKLR</sequence>
<evidence type="ECO:0000313" key="2">
    <source>
        <dbReference type="EMBL" id="CTQ79547.1"/>
    </source>
</evidence>
<feature type="domain" description="Methyltransferase FkbM" evidence="1">
    <location>
        <begin position="98"/>
        <end position="230"/>
    </location>
</feature>
<dbReference type="NCBIfam" id="TIGR01444">
    <property type="entry name" value="fkbM_fam"/>
    <property type="match status" value="1"/>
</dbReference>
<dbReference type="InterPro" id="IPR053188">
    <property type="entry name" value="FkbM_Methyltransferase"/>
</dbReference>
<protein>
    <submittedName>
        <fullName evidence="2">Methyltransferase, FkbM family</fullName>
    </submittedName>
</protein>
<evidence type="ECO:0000313" key="3">
    <source>
        <dbReference type="Proteomes" id="UP000049983"/>
    </source>
</evidence>
<dbReference type="STRING" id="311410.LA5095_06318"/>
<dbReference type="Proteomes" id="UP000049983">
    <property type="component" value="Unassembled WGS sequence"/>
</dbReference>
<dbReference type="Pfam" id="PF05050">
    <property type="entry name" value="Methyltransf_21"/>
    <property type="match status" value="1"/>
</dbReference>
<keyword evidence="2" id="KW-0808">Transferase</keyword>
<gene>
    <name evidence="2" type="ORF">LA5096_06250</name>
</gene>
<dbReference type="EMBL" id="CXWC01000020">
    <property type="protein sequence ID" value="CTQ79547.1"/>
    <property type="molecule type" value="Genomic_DNA"/>
</dbReference>
<dbReference type="InterPro" id="IPR006342">
    <property type="entry name" value="FkbM_mtfrase"/>
</dbReference>
<dbReference type="InterPro" id="IPR029063">
    <property type="entry name" value="SAM-dependent_MTases_sf"/>
</dbReference>
<organism evidence="2 3">
    <name type="scientific">Roseibium album</name>
    <dbReference type="NCBI Taxonomy" id="311410"/>
    <lineage>
        <taxon>Bacteria</taxon>
        <taxon>Pseudomonadati</taxon>
        <taxon>Pseudomonadota</taxon>
        <taxon>Alphaproteobacteria</taxon>
        <taxon>Hyphomicrobiales</taxon>
        <taxon>Stappiaceae</taxon>
        <taxon>Roseibium</taxon>
    </lineage>
</organism>
<dbReference type="SUPFAM" id="SSF53335">
    <property type="entry name" value="S-adenosyl-L-methionine-dependent methyltransferases"/>
    <property type="match status" value="1"/>
</dbReference>
<dbReference type="GO" id="GO:0008171">
    <property type="term" value="F:O-methyltransferase activity"/>
    <property type="evidence" value="ECO:0007669"/>
    <property type="project" value="TreeGrafter"/>
</dbReference>